<dbReference type="SUPFAM" id="SSF55729">
    <property type="entry name" value="Acyl-CoA N-acyltransferases (Nat)"/>
    <property type="match status" value="1"/>
</dbReference>
<gene>
    <name evidence="2" type="ORF">BURPS1710A_3316</name>
</gene>
<dbReference type="InterPro" id="IPR000182">
    <property type="entry name" value="GNAT_dom"/>
</dbReference>
<dbReference type="Pfam" id="PF13673">
    <property type="entry name" value="Acetyltransf_10"/>
    <property type="match status" value="1"/>
</dbReference>
<name>A0A0E1W8R5_BURPE</name>
<dbReference type="InterPro" id="IPR016181">
    <property type="entry name" value="Acyl_CoA_acyltransferase"/>
</dbReference>
<dbReference type="Gene3D" id="3.40.630.30">
    <property type="match status" value="1"/>
</dbReference>
<evidence type="ECO:0000313" key="2">
    <source>
        <dbReference type="EMBL" id="EET08721.1"/>
    </source>
</evidence>
<evidence type="ECO:0000259" key="1">
    <source>
        <dbReference type="PROSITE" id="PS51186"/>
    </source>
</evidence>
<feature type="domain" description="N-acetyltransferase" evidence="1">
    <location>
        <begin position="83"/>
        <end position="225"/>
    </location>
</feature>
<dbReference type="GO" id="GO:0016747">
    <property type="term" value="F:acyltransferase activity, transferring groups other than amino-acyl groups"/>
    <property type="evidence" value="ECO:0007669"/>
    <property type="project" value="InterPro"/>
</dbReference>
<proteinExistence type="predicted"/>
<reference evidence="3" key="1">
    <citation type="submission" date="2007-08" db="EMBL/GenBank/DDBJ databases">
        <title>Annotation of Burkholderia pseudomallei 1710a.</title>
        <authorList>
            <person name="Harkins D.M."/>
            <person name="DeShazer D."/>
            <person name="Woods D.E."/>
            <person name="Brinkac L.M."/>
            <person name="Brown K.A."/>
            <person name="Hung G.C."/>
            <person name="Tuanyok A."/>
            <person name="Zhang B."/>
            <person name="Nierman W.C."/>
        </authorList>
    </citation>
    <scope>NUCLEOTIDE SEQUENCE [LARGE SCALE GENOMIC DNA]</scope>
    <source>
        <strain evidence="3">1710a</strain>
    </source>
</reference>
<protein>
    <submittedName>
        <fullName evidence="2">Acetyltransferase, GNAT family</fullName>
    </submittedName>
</protein>
<organism evidence="2 3">
    <name type="scientific">Burkholderia pseudomallei 1710a</name>
    <dbReference type="NCBI Taxonomy" id="320371"/>
    <lineage>
        <taxon>Bacteria</taxon>
        <taxon>Pseudomonadati</taxon>
        <taxon>Pseudomonadota</taxon>
        <taxon>Betaproteobacteria</taxon>
        <taxon>Burkholderiales</taxon>
        <taxon>Burkholderiaceae</taxon>
        <taxon>Burkholderia</taxon>
        <taxon>pseudomallei group</taxon>
    </lineage>
</organism>
<dbReference type="HOGENOM" id="CLU_056607_3_1_4"/>
<dbReference type="PROSITE" id="PS51186">
    <property type="entry name" value="GNAT"/>
    <property type="match status" value="1"/>
</dbReference>
<evidence type="ECO:0000313" key="3">
    <source>
        <dbReference type="Proteomes" id="UP000001812"/>
    </source>
</evidence>
<accession>A0A0E1W8R5</accession>
<keyword evidence="2" id="KW-0808">Transferase</keyword>
<dbReference type="AlphaFoldDB" id="A0A0E1W8R5"/>
<reference evidence="2 3" key="2">
    <citation type="submission" date="2009-05" db="EMBL/GenBank/DDBJ databases">
        <authorList>
            <person name="Harkins D.M."/>
            <person name="DeShazer D."/>
            <person name="Woods D.E."/>
            <person name="Brinkac L.M."/>
            <person name="Brown K.A."/>
            <person name="Hung G.C."/>
            <person name="Tuanyok A."/>
            <person name="Zhang B."/>
            <person name="Nierman W.C."/>
        </authorList>
    </citation>
    <scope>NUCLEOTIDE SEQUENCE [LARGE SCALE GENOMIC DNA]</scope>
    <source>
        <strain evidence="2 3">1710a</strain>
    </source>
</reference>
<sequence length="225" mass="24834">MPLVLGVARERAGERSARPRAWRTSAQAGGVRVRTPVRGIIECCAYRNGVRISFGISIMSTFTTAASPIPAAAPSAPLEWRWKPFGALTRDEIYAILSARSDVFVVEQNCVYRDIDHADFDAWHLGAYDAQGRLACYLRVLLPDASEPDIRIGRVLTVRAFRAMGLGNAMLTVALERIRAQWPDTPISLHAQAHLQKFYGAFGFAPSSDVHDEDGIAHVWMRVSA</sequence>
<dbReference type="Proteomes" id="UP000001812">
    <property type="component" value="Chromosome I"/>
</dbReference>
<dbReference type="EMBL" id="CM000832">
    <property type="protein sequence ID" value="EET08721.1"/>
    <property type="molecule type" value="Genomic_DNA"/>
</dbReference>